<name>A0A8X8GX12_9RHOB</name>
<feature type="transmembrane region" description="Helical" evidence="1">
    <location>
        <begin position="100"/>
        <end position="123"/>
    </location>
</feature>
<keyword evidence="1" id="KW-1133">Transmembrane helix</keyword>
<dbReference type="AlphaFoldDB" id="A0A8X8GX12"/>
<organism evidence="2 3">
    <name type="scientific">Fertoeibacter niger</name>
    <dbReference type="NCBI Taxonomy" id="2656921"/>
    <lineage>
        <taxon>Bacteria</taxon>
        <taxon>Pseudomonadati</taxon>
        <taxon>Pseudomonadota</taxon>
        <taxon>Alphaproteobacteria</taxon>
        <taxon>Rhodobacterales</taxon>
        <taxon>Paracoccaceae</taxon>
        <taxon>Fertoeibacter</taxon>
    </lineage>
</organism>
<protein>
    <recommendedName>
        <fullName evidence="4">Tripartite tricarboxylate transporter TctB family protein</fullName>
    </recommendedName>
</protein>
<feature type="transmembrane region" description="Helical" evidence="1">
    <location>
        <begin position="135"/>
        <end position="153"/>
    </location>
</feature>
<dbReference type="RefSeq" id="WP_152827883.1">
    <property type="nucleotide sequence ID" value="NZ_WHUT02000010.1"/>
</dbReference>
<sequence>MDDTQHPAQSDTPWIIRSWVAPVVLIGIGLAMLTVGMGYRESAARFPTAVGGLLVIFACVDLWCRSTLPGAAGMADFWGAGFERREMPFDPPLRSELAEIGWAMACLFGMALVGILPTLPLYCGGYVWLRGRLPLRTAAMVGGGMLIFTYTVFEFLLDYDLYRGILFTPGGMAAW</sequence>
<accession>A0A8X8GX12</accession>
<gene>
    <name evidence="2" type="ORF">GEU84_015865</name>
</gene>
<feature type="transmembrane region" description="Helical" evidence="1">
    <location>
        <begin position="46"/>
        <end position="63"/>
    </location>
</feature>
<keyword evidence="1" id="KW-0472">Membrane</keyword>
<reference evidence="2" key="1">
    <citation type="submission" date="2020-05" db="EMBL/GenBank/DDBJ databases">
        <title>Fertoebacter nigrum gen. nov., sp. nov., a new member of the family Rhodobacteraceae.</title>
        <authorList>
            <person name="Szuroczki S."/>
            <person name="Abbaszade G."/>
            <person name="Buni D."/>
            <person name="Schumann P."/>
            <person name="Toth E."/>
        </authorList>
    </citation>
    <scope>NUCLEOTIDE SEQUENCE</scope>
    <source>
        <strain evidence="2">RG-N-1a</strain>
    </source>
</reference>
<evidence type="ECO:0008006" key="4">
    <source>
        <dbReference type="Google" id="ProtNLM"/>
    </source>
</evidence>
<evidence type="ECO:0000313" key="3">
    <source>
        <dbReference type="Proteomes" id="UP000484076"/>
    </source>
</evidence>
<proteinExistence type="predicted"/>
<keyword evidence="1" id="KW-0812">Transmembrane</keyword>
<evidence type="ECO:0000313" key="2">
    <source>
        <dbReference type="EMBL" id="NUB45873.1"/>
    </source>
</evidence>
<evidence type="ECO:0000256" key="1">
    <source>
        <dbReference type="SAM" id="Phobius"/>
    </source>
</evidence>
<dbReference type="Proteomes" id="UP000484076">
    <property type="component" value="Unassembled WGS sequence"/>
</dbReference>
<dbReference type="EMBL" id="WHUT02000010">
    <property type="protein sequence ID" value="NUB45873.1"/>
    <property type="molecule type" value="Genomic_DNA"/>
</dbReference>
<keyword evidence="3" id="KW-1185">Reference proteome</keyword>
<feature type="transmembrane region" description="Helical" evidence="1">
    <location>
        <begin position="19"/>
        <end position="39"/>
    </location>
</feature>
<comment type="caution">
    <text evidence="2">The sequence shown here is derived from an EMBL/GenBank/DDBJ whole genome shotgun (WGS) entry which is preliminary data.</text>
</comment>